<protein>
    <recommendedName>
        <fullName evidence="3">Solute-binding protein family 3/N-terminal domain-containing protein</fullName>
    </recommendedName>
</protein>
<keyword evidence="2" id="KW-0732">Signal</keyword>
<organism evidence="4 5">
    <name type="scientific">Pseudoalteromonas amylolytica</name>
    <dbReference type="NCBI Taxonomy" id="1859457"/>
    <lineage>
        <taxon>Bacteria</taxon>
        <taxon>Pseudomonadati</taxon>
        <taxon>Pseudomonadota</taxon>
        <taxon>Gammaproteobacteria</taxon>
        <taxon>Alteromonadales</taxon>
        <taxon>Pseudoalteromonadaceae</taxon>
        <taxon>Pseudoalteromonas</taxon>
    </lineage>
</organism>
<dbReference type="InterPro" id="IPR001638">
    <property type="entry name" value="Solute-binding_3/MltF_N"/>
</dbReference>
<keyword evidence="5" id="KW-1185">Reference proteome</keyword>
<dbReference type="EMBL" id="MKJU01000029">
    <property type="protein sequence ID" value="OHU89429.1"/>
    <property type="molecule type" value="Genomic_DNA"/>
</dbReference>
<dbReference type="Proteomes" id="UP000179786">
    <property type="component" value="Unassembled WGS sequence"/>
</dbReference>
<evidence type="ECO:0000256" key="1">
    <source>
        <dbReference type="ARBA" id="ARBA00010333"/>
    </source>
</evidence>
<dbReference type="Pfam" id="PF00497">
    <property type="entry name" value="SBP_bac_3"/>
    <property type="match status" value="1"/>
</dbReference>
<name>A0A1S1MUG7_9GAMM</name>
<evidence type="ECO:0000259" key="3">
    <source>
        <dbReference type="SMART" id="SM00062"/>
    </source>
</evidence>
<dbReference type="SUPFAM" id="SSF53850">
    <property type="entry name" value="Periplasmic binding protein-like II"/>
    <property type="match status" value="1"/>
</dbReference>
<proteinExistence type="inferred from homology"/>
<feature type="domain" description="Solute-binding protein family 3/N-terminal" evidence="3">
    <location>
        <begin position="78"/>
        <end position="297"/>
    </location>
</feature>
<dbReference type="PANTHER" id="PTHR35936:SF25">
    <property type="entry name" value="ABC TRANSPORTER SUBSTRATE-BINDING PROTEIN"/>
    <property type="match status" value="1"/>
</dbReference>
<gene>
    <name evidence="4" type="ORF">BET10_17595</name>
</gene>
<dbReference type="SMART" id="SM00062">
    <property type="entry name" value="PBPb"/>
    <property type="match status" value="1"/>
</dbReference>
<sequence>MVAKARLRYYDWWRFKFACKRLIWWLAGLIAKSAANYCLSATLMITNIMTELCMVKPLKIALYVLLVCVVSAQAQVMKVVGGHNPWPPYIESDGSGLVNDILHAAFDSQGIELEIQTAPFSRMLILLEERKVDLIAALWWTERRHKTILFSQPYFHNELAVVSHQDSHADFRGAKSLRYKTVAAIRGYAYHELLESIEQVKVIDVHSLRACLEMVYKRRADFAIADVLAFTHEQKKAPELRALIAHLPVLLSWPLHIGVNRAHPQAEEIIERFNLGLAELKETGRYQQIIAKYSSEGGQQ</sequence>
<accession>A0A1S1MUG7</accession>
<dbReference type="Gene3D" id="3.40.190.10">
    <property type="entry name" value="Periplasmic binding protein-like II"/>
    <property type="match status" value="2"/>
</dbReference>
<dbReference type="OrthoDB" id="2081943at2"/>
<comment type="similarity">
    <text evidence="1">Belongs to the bacterial solute-binding protein 3 family.</text>
</comment>
<evidence type="ECO:0000313" key="4">
    <source>
        <dbReference type="EMBL" id="OHU89429.1"/>
    </source>
</evidence>
<evidence type="ECO:0000313" key="5">
    <source>
        <dbReference type="Proteomes" id="UP000179786"/>
    </source>
</evidence>
<dbReference type="PANTHER" id="PTHR35936">
    <property type="entry name" value="MEMBRANE-BOUND LYTIC MUREIN TRANSGLYCOSYLASE F"/>
    <property type="match status" value="1"/>
</dbReference>
<reference evidence="4 5" key="1">
    <citation type="submission" date="2016-09" db="EMBL/GenBank/DDBJ databases">
        <title>Pseudoalteromonas amylolytica sp. nov., isolated from the surface seawater.</title>
        <authorList>
            <person name="Wu Y.-H."/>
            <person name="Cheng H."/>
            <person name="Jin X.-B."/>
            <person name="Wang C.-S."/>
            <person name="Xu X.-W."/>
        </authorList>
    </citation>
    <scope>NUCLEOTIDE SEQUENCE [LARGE SCALE GENOMIC DNA]</scope>
    <source>
        <strain evidence="4 5">JW1</strain>
    </source>
</reference>
<dbReference type="STRING" id="1859457.BET10_17595"/>
<evidence type="ECO:0000256" key="2">
    <source>
        <dbReference type="ARBA" id="ARBA00022729"/>
    </source>
</evidence>
<dbReference type="AlphaFoldDB" id="A0A1S1MUG7"/>
<comment type="caution">
    <text evidence="4">The sequence shown here is derived from an EMBL/GenBank/DDBJ whole genome shotgun (WGS) entry which is preliminary data.</text>
</comment>